<dbReference type="EMBL" id="SUYD01000002">
    <property type="protein sequence ID" value="MBE6265254.1"/>
    <property type="molecule type" value="Genomic_DNA"/>
</dbReference>
<dbReference type="Gene3D" id="3.90.70.50">
    <property type="entry name" value="Peptidase C10, streptopain"/>
    <property type="match status" value="1"/>
</dbReference>
<reference evidence="2" key="1">
    <citation type="submission" date="2019-04" db="EMBL/GenBank/DDBJ databases">
        <title>Evolution of Biomass-Degrading Anaerobic Consortia Revealed by Metagenomics.</title>
        <authorList>
            <person name="Peng X."/>
        </authorList>
    </citation>
    <scope>NUCLEOTIDE SEQUENCE</scope>
    <source>
        <strain evidence="2">SIG141</strain>
    </source>
</reference>
<sequence length="576" mass="64915">MEVHSKSGVPPFYNYRMEMKKILLLAILISTYLTLAASERTDQEMRRIAEKQLRQLKGGTTRSGGYNVEKIIDATSYCIYATHNSYAIVSKDTRNIPILGYSDTPYDEARIPCGMRWWLNAINSTLEGSAIQTTTRGGSNAVEPLLTTEWGQGEPFNLLCPTLDGKKTPSGCVATAMSQILYYFKYPETGKGTSSYTVLGGFRPWSVRYGVTYRYDIMKNKYDATTLENLTDEEKEAISTLLLHCGAAVKMNYNADGSGATEYDATDGMTTFFRYDSLALHCYRREHFTNAEWMTLLKEELAANHPILYCGQDTRYGGHAFVVDGINAEGLVHVNWGWDGDCNGYYAIDGLTPKRTVGFAHGYNFSSGQSMIVGYKLQEKPDAEDAYTSLWASEKPYKLTISSKSFVIKNLGGFYNYSWLPFDGTIALIFEEDKENGQQYKVTLDEDRFEDYQGIRFWGWGSDELDQIPFARVNSIEMPAGSYKVFLGSKDVKEQRFQPFRCGENTGKMYYAVVKGSDGSYTVDANPKQYTTNIRPVITNRQPNLYIYDLQGRPRGTNPSALPRGIYIINGKKVVK</sequence>
<dbReference type="GO" id="GO:0008234">
    <property type="term" value="F:cysteine-type peptidase activity"/>
    <property type="evidence" value="ECO:0007669"/>
    <property type="project" value="UniProtKB-KW"/>
</dbReference>
<dbReference type="InterPro" id="IPR000200">
    <property type="entry name" value="Peptidase_C10"/>
</dbReference>
<dbReference type="SUPFAM" id="SSF54001">
    <property type="entry name" value="Cysteine proteinases"/>
    <property type="match status" value="1"/>
</dbReference>
<evidence type="ECO:0000256" key="1">
    <source>
        <dbReference type="PIRSR" id="PIRSR600200-1"/>
    </source>
</evidence>
<dbReference type="InterPro" id="IPR038765">
    <property type="entry name" value="Papain-like_cys_pep_sf"/>
</dbReference>
<dbReference type="Proteomes" id="UP000763088">
    <property type="component" value="Unassembled WGS sequence"/>
</dbReference>
<organism evidence="2 3">
    <name type="scientific">Xylanibacter ruminicola</name>
    <name type="common">Prevotella ruminicola</name>
    <dbReference type="NCBI Taxonomy" id="839"/>
    <lineage>
        <taxon>Bacteria</taxon>
        <taxon>Pseudomonadati</taxon>
        <taxon>Bacteroidota</taxon>
        <taxon>Bacteroidia</taxon>
        <taxon>Bacteroidales</taxon>
        <taxon>Prevotellaceae</taxon>
        <taxon>Xylanibacter</taxon>
    </lineage>
</organism>
<proteinExistence type="predicted"/>
<dbReference type="Pfam" id="PF01640">
    <property type="entry name" value="Peptidase_C10"/>
    <property type="match status" value="1"/>
</dbReference>
<protein>
    <recommendedName>
        <fullName evidence="4">Spi protease inhibitor domain-containing protein</fullName>
    </recommendedName>
</protein>
<evidence type="ECO:0008006" key="4">
    <source>
        <dbReference type="Google" id="ProtNLM"/>
    </source>
</evidence>
<evidence type="ECO:0000313" key="3">
    <source>
        <dbReference type="Proteomes" id="UP000763088"/>
    </source>
</evidence>
<dbReference type="PRINTS" id="PR00797">
    <property type="entry name" value="STREPTOPAIN"/>
</dbReference>
<gene>
    <name evidence="2" type="ORF">E7102_02095</name>
</gene>
<evidence type="ECO:0000313" key="2">
    <source>
        <dbReference type="EMBL" id="MBE6265254.1"/>
    </source>
</evidence>
<dbReference type="InterPro" id="IPR044934">
    <property type="entry name" value="Streptopain_sf"/>
</dbReference>
<name>A0A928BR82_XYLRU</name>
<dbReference type="AlphaFoldDB" id="A0A928BR82"/>
<feature type="active site" description="Proton acceptor" evidence="1">
    <location>
        <position position="319"/>
    </location>
</feature>
<accession>A0A928BR82</accession>
<feature type="active site" description="Nucleophile" evidence="1">
    <location>
        <position position="172"/>
    </location>
</feature>
<dbReference type="GO" id="GO:0006508">
    <property type="term" value="P:proteolysis"/>
    <property type="evidence" value="ECO:0007669"/>
    <property type="project" value="UniProtKB-KW"/>
</dbReference>
<comment type="caution">
    <text evidence="2">The sequence shown here is derived from an EMBL/GenBank/DDBJ whole genome shotgun (WGS) entry which is preliminary data.</text>
</comment>